<proteinExistence type="predicted"/>
<keyword evidence="2" id="KW-1185">Reference proteome</keyword>
<dbReference type="KEGG" id="lgi:LOTGIDRAFT_170264"/>
<sequence length="123" mass="14118">MKIINWFEFFFVGWPGCSIVAFTIELIHHSWDTIPVEGFKYSSSSLATDDMVRFGVQPRFFEVYTDRASIYMNKVLMVWHGSSSYKVRKGESSGNLPTHYSTATIGVFWGHGLYDPTDPPTHR</sequence>
<gene>
    <name evidence="1" type="ORF">LOTGIDRAFT_170264</name>
</gene>
<reference evidence="1 2" key="1">
    <citation type="journal article" date="2013" name="Nature">
        <title>Insights into bilaterian evolution from three spiralian genomes.</title>
        <authorList>
            <person name="Simakov O."/>
            <person name="Marletaz F."/>
            <person name="Cho S.J."/>
            <person name="Edsinger-Gonzales E."/>
            <person name="Havlak P."/>
            <person name="Hellsten U."/>
            <person name="Kuo D.H."/>
            <person name="Larsson T."/>
            <person name="Lv J."/>
            <person name="Arendt D."/>
            <person name="Savage R."/>
            <person name="Osoegawa K."/>
            <person name="de Jong P."/>
            <person name="Grimwood J."/>
            <person name="Chapman J.A."/>
            <person name="Shapiro H."/>
            <person name="Aerts A."/>
            <person name="Otillar R.P."/>
            <person name="Terry A.Y."/>
            <person name="Boore J.L."/>
            <person name="Grigoriev I.V."/>
            <person name="Lindberg D.R."/>
            <person name="Seaver E.C."/>
            <person name="Weisblat D.A."/>
            <person name="Putnam N.H."/>
            <person name="Rokhsar D.S."/>
        </authorList>
    </citation>
    <scope>NUCLEOTIDE SEQUENCE [LARGE SCALE GENOMIC DNA]</scope>
</reference>
<evidence type="ECO:0000313" key="1">
    <source>
        <dbReference type="EMBL" id="ESO82119.1"/>
    </source>
</evidence>
<dbReference type="GeneID" id="20241359"/>
<dbReference type="Proteomes" id="UP000030746">
    <property type="component" value="Unassembled WGS sequence"/>
</dbReference>
<dbReference type="RefSeq" id="XP_009067148.1">
    <property type="nucleotide sequence ID" value="XM_009068900.1"/>
</dbReference>
<name>V4B1K5_LOTGI</name>
<dbReference type="HOGENOM" id="CLU_121613_0_0_1"/>
<evidence type="ECO:0000313" key="2">
    <source>
        <dbReference type="Proteomes" id="UP000030746"/>
    </source>
</evidence>
<accession>V4B1K5</accession>
<dbReference type="AlphaFoldDB" id="V4B1K5"/>
<organism evidence="1 2">
    <name type="scientific">Lottia gigantea</name>
    <name type="common">Giant owl limpet</name>
    <dbReference type="NCBI Taxonomy" id="225164"/>
    <lineage>
        <taxon>Eukaryota</taxon>
        <taxon>Metazoa</taxon>
        <taxon>Spiralia</taxon>
        <taxon>Lophotrochozoa</taxon>
        <taxon>Mollusca</taxon>
        <taxon>Gastropoda</taxon>
        <taxon>Patellogastropoda</taxon>
        <taxon>Lottioidea</taxon>
        <taxon>Lottiidae</taxon>
        <taxon>Lottia</taxon>
    </lineage>
</organism>
<protein>
    <submittedName>
        <fullName evidence="1">Uncharacterized protein</fullName>
    </submittedName>
</protein>
<dbReference type="CTD" id="20241359"/>
<dbReference type="EMBL" id="KB204017">
    <property type="protein sequence ID" value="ESO82119.1"/>
    <property type="molecule type" value="Genomic_DNA"/>
</dbReference>